<dbReference type="InterPro" id="IPR002491">
    <property type="entry name" value="ABC_transptr_periplasmic_BD"/>
</dbReference>
<evidence type="ECO:0000259" key="1">
    <source>
        <dbReference type="PROSITE" id="PS50983"/>
    </source>
</evidence>
<sequence>MKYIFKQALYGLCMVWFLSSCQSNNRQPQDQRSDSTKTNASQPLFDKTTLKYAQNFKVDYYDHYKVVTVTKAFTDQTDSLQYVLVPHQQPIPKGFKPHQIVHVPVRSMVTLSTTHVALADVLGLTEFITGNANNAWISLPSMQKRIKEGKVVELGSSRNFNQELLVSLQPDIVLMSSTHTAGYQKKQAVMGKSTCLIVNSGWMEQHPLARAEWLKFLAVFYNKEKLATEKFDAIEAQYLRVKKLAAQAQKKPSVLCGLPFKGTWYTAKGGSYMAQFIRDAQAAYFWNNTPGSGSHPFDFETVFAKAHNGDFWLNVSAAKSLKEIQNKDARFTKFAAFNQKRIYNNNKRINAGGGNDYWVTGFVNPHLVLSDLVKIFHPELLPEHELVYYQQLK</sequence>
<dbReference type="InterPro" id="IPR050902">
    <property type="entry name" value="ABC_Transporter_SBP"/>
</dbReference>
<dbReference type="eggNOG" id="COG0614">
    <property type="taxonomic scope" value="Bacteria"/>
</dbReference>
<comment type="caution">
    <text evidence="2">The sequence shown here is derived from an EMBL/GenBank/DDBJ whole genome shotgun (WGS) entry which is preliminary data.</text>
</comment>
<accession>A1ZD53</accession>
<dbReference type="PANTHER" id="PTHR30535">
    <property type="entry name" value="VITAMIN B12-BINDING PROTEIN"/>
    <property type="match status" value="1"/>
</dbReference>
<evidence type="ECO:0000313" key="3">
    <source>
        <dbReference type="Proteomes" id="UP000004095"/>
    </source>
</evidence>
<dbReference type="PANTHER" id="PTHR30535:SF34">
    <property type="entry name" value="MOLYBDATE-BINDING PROTEIN MOLA"/>
    <property type="match status" value="1"/>
</dbReference>
<dbReference type="PROSITE" id="PS50983">
    <property type="entry name" value="FE_B12_PBP"/>
    <property type="match status" value="1"/>
</dbReference>
<keyword evidence="3" id="KW-1185">Reference proteome</keyword>
<dbReference type="EMBL" id="AAWS01000002">
    <property type="protein sequence ID" value="EAY31592.1"/>
    <property type="molecule type" value="Genomic_DNA"/>
</dbReference>
<dbReference type="SUPFAM" id="SSF53807">
    <property type="entry name" value="Helical backbone' metal receptor"/>
    <property type="match status" value="1"/>
</dbReference>
<dbReference type="GO" id="GO:0071281">
    <property type="term" value="P:cellular response to iron ion"/>
    <property type="evidence" value="ECO:0007669"/>
    <property type="project" value="TreeGrafter"/>
</dbReference>
<proteinExistence type="predicted"/>
<evidence type="ECO:0000313" key="2">
    <source>
        <dbReference type="EMBL" id="EAY31592.1"/>
    </source>
</evidence>
<dbReference type="Gene3D" id="3.40.50.1980">
    <property type="entry name" value="Nitrogenase molybdenum iron protein domain"/>
    <property type="match status" value="2"/>
</dbReference>
<gene>
    <name evidence="2" type="ORF">M23134_05098</name>
</gene>
<dbReference type="Proteomes" id="UP000004095">
    <property type="component" value="Unassembled WGS sequence"/>
</dbReference>
<dbReference type="PROSITE" id="PS51257">
    <property type="entry name" value="PROKAR_LIPOPROTEIN"/>
    <property type="match status" value="1"/>
</dbReference>
<dbReference type="Pfam" id="PF01497">
    <property type="entry name" value="Peripla_BP_2"/>
    <property type="match status" value="1"/>
</dbReference>
<organism evidence="2 3">
    <name type="scientific">Microscilla marina ATCC 23134</name>
    <dbReference type="NCBI Taxonomy" id="313606"/>
    <lineage>
        <taxon>Bacteria</taxon>
        <taxon>Pseudomonadati</taxon>
        <taxon>Bacteroidota</taxon>
        <taxon>Cytophagia</taxon>
        <taxon>Cytophagales</taxon>
        <taxon>Microscillaceae</taxon>
        <taxon>Microscilla</taxon>
    </lineage>
</organism>
<reference evidence="2 3" key="1">
    <citation type="submission" date="2007-01" db="EMBL/GenBank/DDBJ databases">
        <authorList>
            <person name="Haygood M."/>
            <person name="Podell S."/>
            <person name="Anderson C."/>
            <person name="Hopkinson B."/>
            <person name="Roe K."/>
            <person name="Barbeau K."/>
            <person name="Gaasterland T."/>
            <person name="Ferriera S."/>
            <person name="Johnson J."/>
            <person name="Kravitz S."/>
            <person name="Beeson K."/>
            <person name="Sutton G."/>
            <person name="Rogers Y.-H."/>
            <person name="Friedman R."/>
            <person name="Frazier M."/>
            <person name="Venter J.C."/>
        </authorList>
    </citation>
    <scope>NUCLEOTIDE SEQUENCE [LARGE SCALE GENOMIC DNA]</scope>
    <source>
        <strain evidence="2 3">ATCC 23134</strain>
    </source>
</reference>
<feature type="domain" description="Fe/B12 periplasmic-binding" evidence="1">
    <location>
        <begin position="107"/>
        <end position="380"/>
    </location>
</feature>
<name>A1ZD53_MICM2</name>
<dbReference type="RefSeq" id="WP_002693311.1">
    <property type="nucleotide sequence ID" value="NZ_AAWS01000002.1"/>
</dbReference>
<dbReference type="AlphaFoldDB" id="A1ZD53"/>
<dbReference type="OrthoDB" id="9812528at2"/>
<protein>
    <submittedName>
        <fullName evidence="2">Periplasmic-binding protein of ABC transporter</fullName>
    </submittedName>
</protein>